<dbReference type="GO" id="GO:0003997">
    <property type="term" value="F:acyl-CoA oxidase activity"/>
    <property type="evidence" value="ECO:0007669"/>
    <property type="project" value="InterPro"/>
</dbReference>
<name>A0A484KR06_9ASTE</name>
<keyword evidence="12" id="KW-1185">Reference proteome</keyword>
<dbReference type="Proteomes" id="UP000595140">
    <property type="component" value="Unassembled WGS sequence"/>
</dbReference>
<protein>
    <recommendedName>
        <fullName evidence="10">Acyl-CoA oxidase C-terminal domain-containing protein</fullName>
    </recommendedName>
</protein>
<dbReference type="Pfam" id="PF01756">
    <property type="entry name" value="ACOX"/>
    <property type="match status" value="1"/>
</dbReference>
<sequence>MSFRFLEKLQQDIPGKGVREQLEALCGIYSLFLLHKHQGDFLSTNYITPQQASLANDQLRSLYTQVRPNAIALVDAFNYTDHFLGSVLGRYDGNVYPKLYEEAWKDPLNDSVLPDGYHEYIRPLLNQQLLSARL</sequence>
<evidence type="ECO:0000256" key="8">
    <source>
        <dbReference type="ARBA" id="ARBA00023098"/>
    </source>
</evidence>
<evidence type="ECO:0000256" key="6">
    <source>
        <dbReference type="ARBA" id="ARBA00022832"/>
    </source>
</evidence>
<evidence type="ECO:0000313" key="11">
    <source>
        <dbReference type="EMBL" id="VFQ66374.1"/>
    </source>
</evidence>
<keyword evidence="6" id="KW-0276">Fatty acid metabolism</keyword>
<gene>
    <name evidence="11" type="ORF">CCAM_LOCUS8150</name>
</gene>
<evidence type="ECO:0000256" key="9">
    <source>
        <dbReference type="ARBA" id="ARBA00023140"/>
    </source>
</evidence>
<dbReference type="PANTHER" id="PTHR10909">
    <property type="entry name" value="ELECTRON TRANSPORT OXIDOREDUCTASE"/>
    <property type="match status" value="1"/>
</dbReference>
<dbReference type="FunFam" id="1.20.140.10:FF:000013">
    <property type="entry name" value="Acyl-coenzyme A oxidase"/>
    <property type="match status" value="1"/>
</dbReference>
<evidence type="ECO:0000259" key="10">
    <source>
        <dbReference type="Pfam" id="PF01756"/>
    </source>
</evidence>
<dbReference type="GO" id="GO:0005504">
    <property type="term" value="F:fatty acid binding"/>
    <property type="evidence" value="ECO:0007669"/>
    <property type="project" value="TreeGrafter"/>
</dbReference>
<comment type="subcellular location">
    <subcellularLocation>
        <location evidence="2">Peroxisome</location>
    </subcellularLocation>
</comment>
<evidence type="ECO:0000256" key="2">
    <source>
        <dbReference type="ARBA" id="ARBA00004275"/>
    </source>
</evidence>
<comment type="similarity">
    <text evidence="3">Belongs to the acyl-CoA oxidase family.</text>
</comment>
<evidence type="ECO:0000256" key="5">
    <source>
        <dbReference type="ARBA" id="ARBA00022827"/>
    </source>
</evidence>
<keyword evidence="9" id="KW-0576">Peroxisome</keyword>
<keyword evidence="7" id="KW-0560">Oxidoreductase</keyword>
<dbReference type="SUPFAM" id="SSF47203">
    <property type="entry name" value="Acyl-CoA dehydrogenase C-terminal domain-like"/>
    <property type="match status" value="1"/>
</dbReference>
<dbReference type="InterPro" id="IPR002655">
    <property type="entry name" value="Acyl-CoA_oxidase_C"/>
</dbReference>
<reference evidence="11 12" key="1">
    <citation type="submission" date="2018-04" db="EMBL/GenBank/DDBJ databases">
        <authorList>
            <person name="Vogel A."/>
        </authorList>
    </citation>
    <scope>NUCLEOTIDE SEQUENCE [LARGE SCALE GENOMIC DNA]</scope>
</reference>
<evidence type="ECO:0000256" key="3">
    <source>
        <dbReference type="ARBA" id="ARBA00006288"/>
    </source>
</evidence>
<dbReference type="InterPro" id="IPR036250">
    <property type="entry name" value="AcylCo_DH-like_C"/>
</dbReference>
<feature type="domain" description="Acyl-CoA oxidase C-terminal" evidence="10">
    <location>
        <begin position="4"/>
        <end position="126"/>
    </location>
</feature>
<keyword evidence="8" id="KW-0443">Lipid metabolism</keyword>
<comment type="cofactor">
    <cofactor evidence="1">
        <name>FAD</name>
        <dbReference type="ChEBI" id="CHEBI:57692"/>
    </cofactor>
</comment>
<dbReference type="GO" id="GO:0033540">
    <property type="term" value="P:fatty acid beta-oxidation using acyl-CoA oxidase"/>
    <property type="evidence" value="ECO:0007669"/>
    <property type="project" value="TreeGrafter"/>
</dbReference>
<keyword evidence="4" id="KW-0285">Flavoprotein</keyword>
<dbReference type="AlphaFoldDB" id="A0A484KR06"/>
<dbReference type="GO" id="GO:0001676">
    <property type="term" value="P:long-chain fatty acid metabolic process"/>
    <property type="evidence" value="ECO:0007669"/>
    <property type="project" value="TreeGrafter"/>
</dbReference>
<dbReference type="GO" id="GO:0071949">
    <property type="term" value="F:FAD binding"/>
    <property type="evidence" value="ECO:0007669"/>
    <property type="project" value="InterPro"/>
</dbReference>
<proteinExistence type="inferred from homology"/>
<organism evidence="11 12">
    <name type="scientific">Cuscuta campestris</name>
    <dbReference type="NCBI Taxonomy" id="132261"/>
    <lineage>
        <taxon>Eukaryota</taxon>
        <taxon>Viridiplantae</taxon>
        <taxon>Streptophyta</taxon>
        <taxon>Embryophyta</taxon>
        <taxon>Tracheophyta</taxon>
        <taxon>Spermatophyta</taxon>
        <taxon>Magnoliopsida</taxon>
        <taxon>eudicotyledons</taxon>
        <taxon>Gunneridae</taxon>
        <taxon>Pentapetalae</taxon>
        <taxon>asterids</taxon>
        <taxon>lamiids</taxon>
        <taxon>Solanales</taxon>
        <taxon>Convolvulaceae</taxon>
        <taxon>Cuscuteae</taxon>
        <taxon>Cuscuta</taxon>
        <taxon>Cuscuta subgen. Grammica</taxon>
        <taxon>Cuscuta sect. Cleistogrammica</taxon>
    </lineage>
</organism>
<accession>A0A484KR06</accession>
<evidence type="ECO:0000313" key="12">
    <source>
        <dbReference type="Proteomes" id="UP000595140"/>
    </source>
</evidence>
<dbReference type="GO" id="GO:0005777">
    <property type="term" value="C:peroxisome"/>
    <property type="evidence" value="ECO:0007669"/>
    <property type="project" value="UniProtKB-SubCell"/>
</dbReference>
<dbReference type="OrthoDB" id="538336at2759"/>
<dbReference type="EMBL" id="OOIL02000558">
    <property type="protein sequence ID" value="VFQ66374.1"/>
    <property type="molecule type" value="Genomic_DNA"/>
</dbReference>
<evidence type="ECO:0000256" key="1">
    <source>
        <dbReference type="ARBA" id="ARBA00001974"/>
    </source>
</evidence>
<evidence type="ECO:0000256" key="4">
    <source>
        <dbReference type="ARBA" id="ARBA00022630"/>
    </source>
</evidence>
<dbReference type="InterPro" id="IPR012258">
    <property type="entry name" value="Acyl-CoA_oxidase"/>
</dbReference>
<dbReference type="PANTHER" id="PTHR10909:SF250">
    <property type="entry name" value="PEROXISOMAL ACYL-COENZYME A OXIDASE 1"/>
    <property type="match status" value="1"/>
</dbReference>
<dbReference type="GO" id="GO:0055088">
    <property type="term" value="P:lipid homeostasis"/>
    <property type="evidence" value="ECO:0007669"/>
    <property type="project" value="TreeGrafter"/>
</dbReference>
<dbReference type="Gene3D" id="1.20.140.10">
    <property type="entry name" value="Butyryl-CoA Dehydrogenase, subunit A, domain 3"/>
    <property type="match status" value="1"/>
</dbReference>
<keyword evidence="5" id="KW-0274">FAD</keyword>
<evidence type="ECO:0000256" key="7">
    <source>
        <dbReference type="ARBA" id="ARBA00023002"/>
    </source>
</evidence>